<dbReference type="PANTHER" id="PTHR34471">
    <property type="entry name" value="ARGININE REPRESSOR"/>
    <property type="match status" value="1"/>
</dbReference>
<feature type="domain" description="Arginine repressor DNA-binding" evidence="11">
    <location>
        <begin position="17"/>
        <end position="79"/>
    </location>
</feature>
<dbReference type="OrthoDB" id="7060358at2"/>
<name>A0A0D8BAY9_9ACTN</name>
<evidence type="ECO:0000256" key="8">
    <source>
        <dbReference type="HAMAP-Rule" id="MF_00173"/>
    </source>
</evidence>
<dbReference type="Gene3D" id="3.30.1360.40">
    <property type="match status" value="1"/>
</dbReference>
<dbReference type="HAMAP" id="MF_00173">
    <property type="entry name" value="Arg_repressor"/>
    <property type="match status" value="1"/>
</dbReference>
<evidence type="ECO:0000256" key="1">
    <source>
        <dbReference type="ARBA" id="ARBA00004496"/>
    </source>
</evidence>
<accession>A0A0D8BAY9</accession>
<evidence type="ECO:0000256" key="9">
    <source>
        <dbReference type="NCBIfam" id="TIGR01529"/>
    </source>
</evidence>
<dbReference type="PANTHER" id="PTHR34471:SF1">
    <property type="entry name" value="ARGININE REPRESSOR"/>
    <property type="match status" value="1"/>
</dbReference>
<comment type="subcellular location">
    <subcellularLocation>
        <location evidence="1 8">Cytoplasm</location>
    </subcellularLocation>
</comment>
<reference evidence="14" key="1">
    <citation type="submission" date="2015-02" db="EMBL/GenBank/DDBJ databases">
        <title>Draft Genome of Frankia sp. CpI1-S.</title>
        <authorList>
            <person name="Oshone R.T."/>
            <person name="Ngom M."/>
            <person name="Ghodhbane-Gtari F."/>
            <person name="Gtari M."/>
            <person name="Morris K."/>
            <person name="Thomas K."/>
            <person name="Sen A."/>
            <person name="Tisa L.S."/>
        </authorList>
    </citation>
    <scope>NUCLEOTIDE SEQUENCE [LARGE SCALE GENOMIC DNA]</scope>
    <source>
        <strain evidence="14">CpI1-S</strain>
    </source>
</reference>
<dbReference type="SUPFAM" id="SSF46785">
    <property type="entry name" value="Winged helix' DNA-binding domain"/>
    <property type="match status" value="1"/>
</dbReference>
<dbReference type="InterPro" id="IPR001669">
    <property type="entry name" value="Arg_repress"/>
</dbReference>
<dbReference type="InterPro" id="IPR020900">
    <property type="entry name" value="Arg_repress_DNA-bd"/>
</dbReference>
<proteinExistence type="inferred from homology"/>
<reference evidence="13 14" key="2">
    <citation type="journal article" date="2016" name="Genome Announc.">
        <title>Permanent Draft Genome Sequences for Two Variants of Frankia sp. Strain CpI1, the First Frankia Strain Isolated from Root Nodules of Comptonia peregrina.</title>
        <authorList>
            <person name="Oshone R."/>
            <person name="Hurst S.G.IV."/>
            <person name="Abebe-Akele F."/>
            <person name="Simpson S."/>
            <person name="Morris K."/>
            <person name="Thomas W.K."/>
            <person name="Tisa L.S."/>
        </authorList>
    </citation>
    <scope>NUCLEOTIDE SEQUENCE [LARGE SCALE GENOMIC DNA]</scope>
    <source>
        <strain evidence="14">CpI1-S</strain>
    </source>
</reference>
<evidence type="ECO:0000256" key="6">
    <source>
        <dbReference type="ARBA" id="ARBA00023125"/>
    </source>
</evidence>
<dbReference type="GO" id="GO:0005737">
    <property type="term" value="C:cytoplasm"/>
    <property type="evidence" value="ECO:0007669"/>
    <property type="project" value="UniProtKB-SubCell"/>
</dbReference>
<evidence type="ECO:0000256" key="4">
    <source>
        <dbReference type="ARBA" id="ARBA00022491"/>
    </source>
</evidence>
<dbReference type="InterPro" id="IPR036390">
    <property type="entry name" value="WH_DNA-bd_sf"/>
</dbReference>
<feature type="domain" description="Arginine repressor C-terminal" evidence="12">
    <location>
        <begin position="98"/>
        <end position="152"/>
    </location>
</feature>
<evidence type="ECO:0000256" key="2">
    <source>
        <dbReference type="ARBA" id="ARBA00008316"/>
    </source>
</evidence>
<comment type="similarity">
    <text evidence="2 8">Belongs to the ArgR family.</text>
</comment>
<evidence type="ECO:0000256" key="3">
    <source>
        <dbReference type="ARBA" id="ARBA00022490"/>
    </source>
</evidence>
<dbReference type="AlphaFoldDB" id="A0A0D8BAY9"/>
<dbReference type="GO" id="GO:0051259">
    <property type="term" value="P:protein complex oligomerization"/>
    <property type="evidence" value="ECO:0007669"/>
    <property type="project" value="InterPro"/>
</dbReference>
<dbReference type="Pfam" id="PF01316">
    <property type="entry name" value="Arg_repressor"/>
    <property type="match status" value="1"/>
</dbReference>
<dbReference type="GO" id="GO:0034618">
    <property type="term" value="F:arginine binding"/>
    <property type="evidence" value="ECO:0007669"/>
    <property type="project" value="InterPro"/>
</dbReference>
<dbReference type="InterPro" id="IPR036388">
    <property type="entry name" value="WH-like_DNA-bd_sf"/>
</dbReference>
<keyword evidence="14" id="KW-1185">Reference proteome</keyword>
<dbReference type="RefSeq" id="WP_044886918.1">
    <property type="nucleotide sequence ID" value="NZ_JYFN01000039.1"/>
</dbReference>
<comment type="function">
    <text evidence="8">Regulates arginine biosynthesis genes.</text>
</comment>
<comment type="pathway">
    <text evidence="8">Amino-acid biosynthesis; L-arginine biosynthesis [regulation].</text>
</comment>
<feature type="region of interest" description="Disordered" evidence="10">
    <location>
        <begin position="158"/>
        <end position="190"/>
    </location>
</feature>
<keyword evidence="7 8" id="KW-0804">Transcription</keyword>
<dbReference type="GO" id="GO:0003677">
    <property type="term" value="F:DNA binding"/>
    <property type="evidence" value="ECO:0007669"/>
    <property type="project" value="UniProtKB-KW"/>
</dbReference>
<keyword evidence="4 8" id="KW-0678">Repressor</keyword>
<dbReference type="GO" id="GO:0006526">
    <property type="term" value="P:L-arginine biosynthetic process"/>
    <property type="evidence" value="ECO:0007669"/>
    <property type="project" value="UniProtKB-UniPathway"/>
</dbReference>
<gene>
    <name evidence="8" type="primary">argR</name>
    <name evidence="13" type="ORF">FF36_04396</name>
</gene>
<dbReference type="NCBIfam" id="TIGR01529">
    <property type="entry name" value="argR_whole"/>
    <property type="match status" value="1"/>
</dbReference>
<dbReference type="SUPFAM" id="SSF55252">
    <property type="entry name" value="C-terminal domain of arginine repressor"/>
    <property type="match status" value="1"/>
</dbReference>
<keyword evidence="5 8" id="KW-0805">Transcription regulation</keyword>
<feature type="compositionally biased region" description="Low complexity" evidence="10">
    <location>
        <begin position="211"/>
        <end position="235"/>
    </location>
</feature>
<evidence type="ECO:0000259" key="11">
    <source>
        <dbReference type="Pfam" id="PF01316"/>
    </source>
</evidence>
<dbReference type="PATRIC" id="fig|1502723.3.peg.4125"/>
<dbReference type="InterPro" id="IPR036251">
    <property type="entry name" value="Arg_repress_C_sf"/>
</dbReference>
<keyword evidence="3 8" id="KW-0963">Cytoplasm</keyword>
<protein>
    <recommendedName>
        <fullName evidence="8 9">Arginine repressor</fullName>
    </recommendedName>
</protein>
<organism evidence="13 14">
    <name type="scientific">Frankia torreyi</name>
    <dbReference type="NCBI Taxonomy" id="1856"/>
    <lineage>
        <taxon>Bacteria</taxon>
        <taxon>Bacillati</taxon>
        <taxon>Actinomycetota</taxon>
        <taxon>Actinomycetes</taxon>
        <taxon>Frankiales</taxon>
        <taxon>Frankiaceae</taxon>
        <taxon>Frankia</taxon>
    </lineage>
</organism>
<feature type="region of interest" description="Disordered" evidence="10">
    <location>
        <begin position="211"/>
        <end position="246"/>
    </location>
</feature>
<dbReference type="InterPro" id="IPR020899">
    <property type="entry name" value="Arg_repress_C"/>
</dbReference>
<keyword evidence="8" id="KW-0055">Arginine biosynthesis</keyword>
<evidence type="ECO:0000313" key="14">
    <source>
        <dbReference type="Proteomes" id="UP000032545"/>
    </source>
</evidence>
<evidence type="ECO:0000256" key="7">
    <source>
        <dbReference type="ARBA" id="ARBA00023163"/>
    </source>
</evidence>
<dbReference type="Pfam" id="PF02863">
    <property type="entry name" value="Arg_repressor_C"/>
    <property type="match status" value="1"/>
</dbReference>
<keyword evidence="8" id="KW-0028">Amino-acid biosynthesis</keyword>
<keyword evidence="6 8" id="KW-0238">DNA-binding</keyword>
<evidence type="ECO:0000256" key="5">
    <source>
        <dbReference type="ARBA" id="ARBA00023015"/>
    </source>
</evidence>
<evidence type="ECO:0000259" key="12">
    <source>
        <dbReference type="Pfam" id="PF02863"/>
    </source>
</evidence>
<dbReference type="Proteomes" id="UP000032545">
    <property type="component" value="Unassembled WGS sequence"/>
</dbReference>
<sequence length="246" mass="24640">MTTAGAGAEVRRAAPLTKHARQARLAALIAQRPVRSQSELARLLATEGVQVTQATLSRDLEEIGATKVRGADGGLVYAVDVNLAPAEIVRLPLTRLCEELLVSAEANGDLVVLRTPPGAAQLFASALDREALPAVMGTIAGDDTVLVVCRAQLPAPGDGSISGVAPADGESPGEAPPVGPSAGQAPVAGGPGLAAHLLRLADGRARAVPSVAAAAQARPRTPPAGGAVLAGTDTGTPDDDLPRNPT</sequence>
<dbReference type="EMBL" id="JYFN01000039">
    <property type="protein sequence ID" value="KJE21346.1"/>
    <property type="molecule type" value="Genomic_DNA"/>
</dbReference>
<dbReference type="GO" id="GO:0003700">
    <property type="term" value="F:DNA-binding transcription factor activity"/>
    <property type="evidence" value="ECO:0007669"/>
    <property type="project" value="UniProtKB-UniRule"/>
</dbReference>
<comment type="caution">
    <text evidence="13">The sequence shown here is derived from an EMBL/GenBank/DDBJ whole genome shotgun (WGS) entry which is preliminary data.</text>
</comment>
<dbReference type="Gene3D" id="1.10.10.10">
    <property type="entry name" value="Winged helix-like DNA-binding domain superfamily/Winged helix DNA-binding domain"/>
    <property type="match status" value="1"/>
</dbReference>
<evidence type="ECO:0000313" key="13">
    <source>
        <dbReference type="EMBL" id="KJE21346.1"/>
    </source>
</evidence>
<dbReference type="PRINTS" id="PR01467">
    <property type="entry name" value="ARGREPRESSOR"/>
</dbReference>
<evidence type="ECO:0000256" key="10">
    <source>
        <dbReference type="SAM" id="MobiDB-lite"/>
    </source>
</evidence>
<dbReference type="GO" id="GO:1900079">
    <property type="term" value="P:regulation of arginine biosynthetic process"/>
    <property type="evidence" value="ECO:0007669"/>
    <property type="project" value="UniProtKB-UniRule"/>
</dbReference>
<dbReference type="UniPathway" id="UPA00068"/>